<gene>
    <name evidence="2" type="ORF">J9259_07465</name>
    <name evidence="3" type="ORF">KIY12_06860</name>
</gene>
<accession>A0A8J7YTW7</accession>
<dbReference type="Proteomes" id="UP000750197">
    <property type="component" value="Unassembled WGS sequence"/>
</dbReference>
<name>A0A8J7YTW7_9ARCH</name>
<proteinExistence type="predicted"/>
<keyword evidence="1" id="KW-0175">Coiled coil</keyword>
<evidence type="ECO:0000256" key="1">
    <source>
        <dbReference type="SAM" id="Coils"/>
    </source>
</evidence>
<sequence>MSLRDKETEKRRRGRPRLIHTQETVPRRIDTQVSSQAYQKLTTILERRGITLRDWIEWNINGQFMDETQAKYQQLQDEWIKADTKAVELKLKLRALEEEIKNEEKVRKALRVEERYPAAAFRHLLNTIRAKNVKITGVHMKDEMIADRWGIEFDQERLNKDFYEFLVEYDEGLISDEELVKQYSIRKVKPHSFWEKEINESIEKEVGIR</sequence>
<dbReference type="AlphaFoldDB" id="A0A8J7YTW7"/>
<evidence type="ECO:0000313" key="3">
    <source>
        <dbReference type="EMBL" id="MBX8644422.1"/>
    </source>
</evidence>
<comment type="caution">
    <text evidence="3">The sequence shown here is derived from an EMBL/GenBank/DDBJ whole genome shotgun (WGS) entry which is preliminary data.</text>
</comment>
<reference evidence="3" key="1">
    <citation type="submission" date="2021-05" db="EMBL/GenBank/DDBJ databases">
        <title>Genomic insights into ecological role and evolution of a novel Thermoplasmata order Candidatus Sysuiplasmatales.</title>
        <authorList>
            <person name="Yuan Y."/>
        </authorList>
    </citation>
    <scope>NUCLEOTIDE SEQUENCE</scope>
    <source>
        <strain evidence="3">TUT19-bin139</strain>
        <strain evidence="2">YP2-bin.285</strain>
    </source>
</reference>
<organism evidence="3 4">
    <name type="scientific">Candidatus Sysuiplasma superficiale</name>
    <dbReference type="NCBI Taxonomy" id="2823368"/>
    <lineage>
        <taxon>Archaea</taxon>
        <taxon>Methanobacteriati</taxon>
        <taxon>Thermoplasmatota</taxon>
        <taxon>Thermoplasmata</taxon>
        <taxon>Candidatus Sysuiplasmatales</taxon>
        <taxon>Candidatus Sysuiplasmataceae</taxon>
        <taxon>Candidatus Sysuiplasma</taxon>
    </lineage>
</organism>
<dbReference type="EMBL" id="JAHEAC010000061">
    <property type="protein sequence ID" value="MBX8644422.1"/>
    <property type="molecule type" value="Genomic_DNA"/>
</dbReference>
<protein>
    <submittedName>
        <fullName evidence="3">Uncharacterized protein</fullName>
    </submittedName>
</protein>
<evidence type="ECO:0000313" key="4">
    <source>
        <dbReference type="Proteomes" id="UP000750197"/>
    </source>
</evidence>
<feature type="coiled-coil region" evidence="1">
    <location>
        <begin position="86"/>
        <end position="113"/>
    </location>
</feature>
<dbReference type="Proteomes" id="UP000716004">
    <property type="component" value="Unassembled WGS sequence"/>
</dbReference>
<dbReference type="EMBL" id="JAGVSJ010000022">
    <property type="protein sequence ID" value="MBX8632335.1"/>
    <property type="molecule type" value="Genomic_DNA"/>
</dbReference>
<evidence type="ECO:0000313" key="2">
    <source>
        <dbReference type="EMBL" id="MBX8632335.1"/>
    </source>
</evidence>